<dbReference type="GO" id="GO:0006325">
    <property type="term" value="P:chromatin organization"/>
    <property type="evidence" value="ECO:0007669"/>
    <property type="project" value="UniProtKB-KW"/>
</dbReference>
<accession>A0A0H5C9N8</accession>
<evidence type="ECO:0000256" key="4">
    <source>
        <dbReference type="ARBA" id="ARBA00022833"/>
    </source>
</evidence>
<keyword evidence="4" id="KW-0862">Zinc</keyword>
<evidence type="ECO:0000256" key="3">
    <source>
        <dbReference type="ARBA" id="ARBA00022771"/>
    </source>
</evidence>
<evidence type="ECO:0000313" key="13">
    <source>
        <dbReference type="Proteomes" id="UP000038830"/>
    </source>
</evidence>
<dbReference type="GO" id="GO:0070461">
    <property type="term" value="C:SAGA-type complex"/>
    <property type="evidence" value="ECO:0007669"/>
    <property type="project" value="UniProtKB-ARBA"/>
</dbReference>
<evidence type="ECO:0000256" key="6">
    <source>
        <dbReference type="ARBA" id="ARBA00023015"/>
    </source>
</evidence>
<dbReference type="InterPro" id="IPR013246">
    <property type="entry name" value="SAGA_su_Sgf11"/>
</dbReference>
<proteinExistence type="inferred from homology"/>
<evidence type="ECO:0000256" key="8">
    <source>
        <dbReference type="ARBA" id="ARBA00023163"/>
    </source>
</evidence>
<dbReference type="GO" id="GO:0005634">
    <property type="term" value="C:nucleus"/>
    <property type="evidence" value="ECO:0007669"/>
    <property type="project" value="UniProtKB-SubCell"/>
</dbReference>
<evidence type="ECO:0000256" key="11">
    <source>
        <dbReference type="SAM" id="MobiDB-lite"/>
    </source>
</evidence>
<dbReference type="Pfam" id="PF08209">
    <property type="entry name" value="Sgf11"/>
    <property type="match status" value="1"/>
</dbReference>
<keyword evidence="9" id="KW-0539">Nucleus</keyword>
<dbReference type="Gene3D" id="3.30.160.60">
    <property type="entry name" value="Classic Zinc Finger"/>
    <property type="match status" value="1"/>
</dbReference>
<feature type="compositionally biased region" description="Polar residues" evidence="11">
    <location>
        <begin position="50"/>
        <end position="60"/>
    </location>
</feature>
<evidence type="ECO:0000256" key="10">
    <source>
        <dbReference type="RuleBase" id="RU261113"/>
    </source>
</evidence>
<dbReference type="Proteomes" id="UP000038830">
    <property type="component" value="Unassembled WGS sequence"/>
</dbReference>
<keyword evidence="8" id="KW-0804">Transcription</keyword>
<organism evidence="12 13">
    <name type="scientific">Cyberlindnera jadinii (strain ATCC 18201 / CBS 1600 / BCRC 20928 / JCM 3617 / NBRC 0987 / NRRL Y-1542)</name>
    <name type="common">Torula yeast</name>
    <name type="synonym">Candida utilis</name>
    <dbReference type="NCBI Taxonomy" id="983966"/>
    <lineage>
        <taxon>Eukaryota</taxon>
        <taxon>Fungi</taxon>
        <taxon>Dikarya</taxon>
        <taxon>Ascomycota</taxon>
        <taxon>Saccharomycotina</taxon>
        <taxon>Saccharomycetes</taxon>
        <taxon>Phaffomycetales</taxon>
        <taxon>Phaffomycetaceae</taxon>
        <taxon>Cyberlindnera</taxon>
    </lineage>
</organism>
<keyword evidence="6" id="KW-0805">Transcription regulation</keyword>
<keyword evidence="2" id="KW-0479">Metal-binding</keyword>
<protein>
    <recommendedName>
        <fullName evidence="10">SAGA-associated factor 11</fullName>
    </recommendedName>
</protein>
<gene>
    <name evidence="12" type="ORF">BN1211_6057</name>
</gene>
<keyword evidence="3" id="KW-0863">Zinc-finger</keyword>
<comment type="subunit">
    <text evidence="10">Component of the 1.8 MDa SAGA transcription coactivator-HAT complex. SAGA is built of 5 distinct domains with specialized functions. Within the SAGA complex, SUS1, SGF11, SGF73 and UBP8 form an additional subcomplex of SAGA called the DUB module (deubiquitination module). Interacts directly with SGF73, SUS1 and UBP8.</text>
</comment>
<evidence type="ECO:0000256" key="5">
    <source>
        <dbReference type="ARBA" id="ARBA00022853"/>
    </source>
</evidence>
<evidence type="ECO:0000256" key="9">
    <source>
        <dbReference type="ARBA" id="ARBA00023242"/>
    </source>
</evidence>
<comment type="similarity">
    <text evidence="10">Belongs to the SGF11 family.</text>
</comment>
<comment type="function">
    <text evidence="10">Functions as component of the transcription regulatory histone acetylation (HAT) complex SAGA. At the promoters, SAGA is required for recruitment of the basal transcription machinery. It influences RNA polymerase II transcriptional activity through different activities such as TBP interaction and promoter selectivity, interaction with transcription activators, and chromatin modification through histone acetylation and deubiquitination. SAGA acetylates nucleosomal histone H3 to some extent (to form H3K9ac, H3K14ac, H3K18ac and H3K23ac). SAGA interacts with DNA via upstream activating sequences (UASs). Involved in transcriptional regulation of a subset of SAGA-regulated genes. Within the SAGA complex, participates in a subcomplex, that specifically deubiquitinates histones H2B.</text>
</comment>
<keyword evidence="7 10" id="KW-0010">Activator</keyword>
<evidence type="ECO:0000256" key="1">
    <source>
        <dbReference type="ARBA" id="ARBA00004123"/>
    </source>
</evidence>
<comment type="subcellular location">
    <subcellularLocation>
        <location evidence="1 10">Nucleus</location>
    </subcellularLocation>
</comment>
<dbReference type="AlphaFoldDB" id="A0A0H5C9N8"/>
<feature type="region of interest" description="Disordered" evidence="11">
    <location>
        <begin position="41"/>
        <end position="86"/>
    </location>
</feature>
<name>A0A0H5C9N8_CYBJN</name>
<dbReference type="EMBL" id="CDQK01000007">
    <property type="protein sequence ID" value="CEP25068.1"/>
    <property type="molecule type" value="Genomic_DNA"/>
</dbReference>
<reference evidence="13" key="1">
    <citation type="journal article" date="2015" name="J. Biotechnol.">
        <title>The structure of the Cyberlindnera jadinii genome and its relation to Candida utilis analyzed by the occurrence of single nucleotide polymorphisms.</title>
        <authorList>
            <person name="Rupp O."/>
            <person name="Brinkrolf K."/>
            <person name="Buerth C."/>
            <person name="Kunigo M."/>
            <person name="Schneider J."/>
            <person name="Jaenicke S."/>
            <person name="Goesmann A."/>
            <person name="Puehler A."/>
            <person name="Jaeger K.-E."/>
            <person name="Ernst J.F."/>
        </authorList>
    </citation>
    <scope>NUCLEOTIDE SEQUENCE [LARGE SCALE GENOMIC DNA]</scope>
    <source>
        <strain evidence="13">ATCC 18201 / CBS 1600 / BCRC 20928 / JCM 3617 / NBRC 0987 / NRRL Y-1542</strain>
    </source>
</reference>
<dbReference type="GO" id="GO:0008270">
    <property type="term" value="F:zinc ion binding"/>
    <property type="evidence" value="ECO:0007669"/>
    <property type="project" value="UniProtKB-KW"/>
</dbReference>
<evidence type="ECO:0000256" key="2">
    <source>
        <dbReference type="ARBA" id="ARBA00022723"/>
    </source>
</evidence>
<evidence type="ECO:0000256" key="7">
    <source>
        <dbReference type="ARBA" id="ARBA00023159"/>
    </source>
</evidence>
<keyword evidence="5" id="KW-0156">Chromatin regulator</keyword>
<evidence type="ECO:0000313" key="12">
    <source>
        <dbReference type="EMBL" id="CEP25068.1"/>
    </source>
</evidence>
<sequence>MSDLSLSEVSLYVYNSLMCSITHKIIVESLLQEQVDRTKFGPLEQPPSLQPIQNTATPVPSSVKLETGSNGTPSATSSRNGTPANEMTVRQAFVSIQGRDVFGNEKIPDSSRYFECRNCQRRIAGNRFAAHIDRCLGGRQRK</sequence>
<feature type="compositionally biased region" description="Polar residues" evidence="11">
    <location>
        <begin position="67"/>
        <end position="85"/>
    </location>
</feature>